<dbReference type="Proteomes" id="UP000215914">
    <property type="component" value="Chromosome 11"/>
</dbReference>
<gene>
    <name evidence="1" type="ORF">HannXRQ_Chr11g0329851</name>
</gene>
<evidence type="ECO:0000313" key="1">
    <source>
        <dbReference type="EMBL" id="OTG07386.1"/>
    </source>
</evidence>
<dbReference type="EMBL" id="CM007900">
    <property type="protein sequence ID" value="OTG07386.1"/>
    <property type="molecule type" value="Genomic_DNA"/>
</dbReference>
<protein>
    <submittedName>
        <fullName evidence="1">Uncharacterized protein</fullName>
    </submittedName>
</protein>
<organism evidence="1 2">
    <name type="scientific">Helianthus annuus</name>
    <name type="common">Common sunflower</name>
    <dbReference type="NCBI Taxonomy" id="4232"/>
    <lineage>
        <taxon>Eukaryota</taxon>
        <taxon>Viridiplantae</taxon>
        <taxon>Streptophyta</taxon>
        <taxon>Embryophyta</taxon>
        <taxon>Tracheophyta</taxon>
        <taxon>Spermatophyta</taxon>
        <taxon>Magnoliopsida</taxon>
        <taxon>eudicotyledons</taxon>
        <taxon>Gunneridae</taxon>
        <taxon>Pentapetalae</taxon>
        <taxon>asterids</taxon>
        <taxon>campanulids</taxon>
        <taxon>Asterales</taxon>
        <taxon>Asteraceae</taxon>
        <taxon>Asteroideae</taxon>
        <taxon>Heliantheae alliance</taxon>
        <taxon>Heliantheae</taxon>
        <taxon>Helianthus</taxon>
    </lineage>
</organism>
<keyword evidence="2" id="KW-1185">Reference proteome</keyword>
<proteinExistence type="predicted"/>
<dbReference type="InParanoid" id="A0A251TA19"/>
<reference evidence="2" key="1">
    <citation type="journal article" date="2017" name="Nature">
        <title>The sunflower genome provides insights into oil metabolism, flowering and Asterid evolution.</title>
        <authorList>
            <person name="Badouin H."/>
            <person name="Gouzy J."/>
            <person name="Grassa C.J."/>
            <person name="Murat F."/>
            <person name="Staton S.E."/>
            <person name="Cottret L."/>
            <person name="Lelandais-Briere C."/>
            <person name="Owens G.L."/>
            <person name="Carrere S."/>
            <person name="Mayjonade B."/>
            <person name="Legrand L."/>
            <person name="Gill N."/>
            <person name="Kane N.C."/>
            <person name="Bowers J.E."/>
            <person name="Hubner S."/>
            <person name="Bellec A."/>
            <person name="Berard A."/>
            <person name="Berges H."/>
            <person name="Blanchet N."/>
            <person name="Boniface M.C."/>
            <person name="Brunel D."/>
            <person name="Catrice O."/>
            <person name="Chaidir N."/>
            <person name="Claudel C."/>
            <person name="Donnadieu C."/>
            <person name="Faraut T."/>
            <person name="Fievet G."/>
            <person name="Helmstetter N."/>
            <person name="King M."/>
            <person name="Knapp S.J."/>
            <person name="Lai Z."/>
            <person name="Le Paslier M.C."/>
            <person name="Lippi Y."/>
            <person name="Lorenzon L."/>
            <person name="Mandel J.R."/>
            <person name="Marage G."/>
            <person name="Marchand G."/>
            <person name="Marquand E."/>
            <person name="Bret-Mestries E."/>
            <person name="Morien E."/>
            <person name="Nambeesan S."/>
            <person name="Nguyen T."/>
            <person name="Pegot-Espagnet P."/>
            <person name="Pouilly N."/>
            <person name="Raftis F."/>
            <person name="Sallet E."/>
            <person name="Schiex T."/>
            <person name="Thomas J."/>
            <person name="Vandecasteele C."/>
            <person name="Vares D."/>
            <person name="Vear F."/>
            <person name="Vautrin S."/>
            <person name="Crespi M."/>
            <person name="Mangin B."/>
            <person name="Burke J.M."/>
            <person name="Salse J."/>
            <person name="Munos S."/>
            <person name="Vincourt P."/>
            <person name="Rieseberg L.H."/>
            <person name="Langlade N.B."/>
        </authorList>
    </citation>
    <scope>NUCLEOTIDE SEQUENCE [LARGE SCALE GENOMIC DNA]</scope>
    <source>
        <strain evidence="2">cv. SF193</strain>
    </source>
</reference>
<evidence type="ECO:0000313" key="2">
    <source>
        <dbReference type="Proteomes" id="UP000215914"/>
    </source>
</evidence>
<sequence length="66" mass="7623">MFQKLLFKCLIWNQPVIDTGRPTMGSSSSMMLQIQRSKVGVSTIQIQIDSIQYRFIKPYNSLLTLK</sequence>
<dbReference type="AlphaFoldDB" id="A0A251TA19"/>
<name>A0A251TA19_HELAN</name>
<accession>A0A251TA19</accession>